<evidence type="ECO:0000259" key="1">
    <source>
        <dbReference type="Pfam" id="PF09820"/>
    </source>
</evidence>
<dbReference type="PANTHER" id="PTHR34825">
    <property type="entry name" value="CONSERVED PROTEIN, WITH A WEAK D-GALACTARATE DEHYDRATASE/ALTRONATE HYDROLASE DOMAIN"/>
    <property type="match status" value="1"/>
</dbReference>
<dbReference type="InterPro" id="IPR018631">
    <property type="entry name" value="AAA-ATPase-like_dom"/>
</dbReference>
<proteinExistence type="predicted"/>
<dbReference type="Pfam" id="PF09820">
    <property type="entry name" value="AAA-ATPase_like"/>
    <property type="match status" value="1"/>
</dbReference>
<reference evidence="2 3" key="1">
    <citation type="submission" date="2015-09" db="EMBL/GenBank/DDBJ databases">
        <title>Draft genome of the scarab beetle Oryctes borbonicus.</title>
        <authorList>
            <person name="Meyer J.M."/>
            <person name="Markov G.V."/>
            <person name="Baskaran P."/>
            <person name="Herrmann M."/>
            <person name="Sommer R.J."/>
            <person name="Roedelsperger C."/>
        </authorList>
    </citation>
    <scope>NUCLEOTIDE SEQUENCE [LARGE SCALE GENOMIC DNA]</scope>
    <source>
        <strain evidence="2">OB123</strain>
        <tissue evidence="2">Whole animal</tissue>
    </source>
</reference>
<feature type="domain" description="AAA-ATPase-like" evidence="1">
    <location>
        <begin position="41"/>
        <end position="86"/>
    </location>
</feature>
<name>A0A0T6AU39_9SCAR</name>
<keyword evidence="3" id="KW-1185">Reference proteome</keyword>
<dbReference type="EMBL" id="LJIG01022879">
    <property type="protein sequence ID" value="KRT78263.1"/>
    <property type="molecule type" value="Genomic_DNA"/>
</dbReference>
<organism evidence="2 3">
    <name type="scientific">Oryctes borbonicus</name>
    <dbReference type="NCBI Taxonomy" id="1629725"/>
    <lineage>
        <taxon>Eukaryota</taxon>
        <taxon>Metazoa</taxon>
        <taxon>Ecdysozoa</taxon>
        <taxon>Arthropoda</taxon>
        <taxon>Hexapoda</taxon>
        <taxon>Insecta</taxon>
        <taxon>Pterygota</taxon>
        <taxon>Neoptera</taxon>
        <taxon>Endopterygota</taxon>
        <taxon>Coleoptera</taxon>
        <taxon>Polyphaga</taxon>
        <taxon>Scarabaeiformia</taxon>
        <taxon>Scarabaeidae</taxon>
        <taxon>Dynastinae</taxon>
        <taxon>Oryctes</taxon>
    </lineage>
</organism>
<protein>
    <recommendedName>
        <fullName evidence="1">AAA-ATPase-like domain-containing protein</fullName>
    </recommendedName>
</protein>
<feature type="non-terminal residue" evidence="2">
    <location>
        <position position="118"/>
    </location>
</feature>
<dbReference type="AlphaFoldDB" id="A0A0T6AU39"/>
<sequence>MSSPDYKRRKLDVNSAAEMSNESIFNEHAKTFEEVASLDGFVDRTMLIEELLKKKPSRVMMCAPSKFGKTINMDMIRLFFDVEDKCRKTKEDVAKEPTIQELRSNPSENMKVFLRQFK</sequence>
<dbReference type="OrthoDB" id="10057079at2759"/>
<comment type="caution">
    <text evidence="2">The sequence shown here is derived from an EMBL/GenBank/DDBJ whole genome shotgun (WGS) entry which is preliminary data.</text>
</comment>
<accession>A0A0T6AU39</accession>
<gene>
    <name evidence="2" type="ORF">AMK59_7040</name>
</gene>
<evidence type="ECO:0000313" key="2">
    <source>
        <dbReference type="EMBL" id="KRT78263.1"/>
    </source>
</evidence>
<dbReference type="PANTHER" id="PTHR34825:SF1">
    <property type="entry name" value="AAA-ATPASE-LIKE DOMAIN-CONTAINING PROTEIN"/>
    <property type="match status" value="1"/>
</dbReference>
<evidence type="ECO:0000313" key="3">
    <source>
        <dbReference type="Proteomes" id="UP000051574"/>
    </source>
</evidence>
<dbReference type="Proteomes" id="UP000051574">
    <property type="component" value="Unassembled WGS sequence"/>
</dbReference>